<dbReference type="GO" id="GO:0004177">
    <property type="term" value="F:aminopeptidase activity"/>
    <property type="evidence" value="ECO:0007669"/>
    <property type="project" value="UniProtKB-KW"/>
</dbReference>
<dbReference type="AlphaFoldDB" id="A0A062VBL7"/>
<dbReference type="SUPFAM" id="SSF82171">
    <property type="entry name" value="DPP6 N-terminal domain-like"/>
    <property type="match status" value="1"/>
</dbReference>
<comment type="caution">
    <text evidence="4">The sequence shown here is derived from an EMBL/GenBank/DDBJ whole genome shotgun (WGS) entry which is preliminary data.</text>
</comment>
<dbReference type="PANTHER" id="PTHR11731:SF193">
    <property type="entry name" value="DIPEPTIDYL PEPTIDASE 9"/>
    <property type="match status" value="1"/>
</dbReference>
<dbReference type="PROSITE" id="PS51257">
    <property type="entry name" value="PROKAR_LIPOPROTEIN"/>
    <property type="match status" value="1"/>
</dbReference>
<dbReference type="Pfam" id="PF00930">
    <property type="entry name" value="DPPIV_N"/>
    <property type="match status" value="1"/>
</dbReference>
<dbReference type="InterPro" id="IPR002469">
    <property type="entry name" value="Peptidase_S9B_N"/>
</dbReference>
<dbReference type="InterPro" id="IPR029058">
    <property type="entry name" value="AB_hydrolase_fold"/>
</dbReference>
<keyword evidence="4" id="KW-0378">Hydrolase</keyword>
<gene>
    <name evidence="4" type="ORF">HPO_18540</name>
</gene>
<dbReference type="GO" id="GO:0006508">
    <property type="term" value="P:proteolysis"/>
    <property type="evidence" value="ECO:0007669"/>
    <property type="project" value="InterPro"/>
</dbReference>
<keyword evidence="4" id="KW-0645">Protease</keyword>
<dbReference type="InterPro" id="IPR001375">
    <property type="entry name" value="Peptidase_S9_cat"/>
</dbReference>
<dbReference type="GO" id="GO:0008236">
    <property type="term" value="F:serine-type peptidase activity"/>
    <property type="evidence" value="ECO:0007669"/>
    <property type="project" value="InterPro"/>
</dbReference>
<dbReference type="Proteomes" id="UP000027100">
    <property type="component" value="Unassembled WGS sequence"/>
</dbReference>
<evidence type="ECO:0000256" key="1">
    <source>
        <dbReference type="SAM" id="SignalP"/>
    </source>
</evidence>
<evidence type="ECO:0000259" key="2">
    <source>
        <dbReference type="Pfam" id="PF00326"/>
    </source>
</evidence>
<feature type="domain" description="Dipeptidylpeptidase IV N-terminal" evidence="3">
    <location>
        <begin position="160"/>
        <end position="499"/>
    </location>
</feature>
<proteinExistence type="predicted"/>
<dbReference type="Gene3D" id="3.40.50.1820">
    <property type="entry name" value="alpha/beta hydrolase"/>
    <property type="match status" value="1"/>
</dbReference>
<evidence type="ECO:0000313" key="5">
    <source>
        <dbReference type="Proteomes" id="UP000027100"/>
    </source>
</evidence>
<accession>A0A062VBL7</accession>
<dbReference type="PATRIC" id="fig|1280954.3.peg.3730"/>
<dbReference type="eggNOG" id="COG1506">
    <property type="taxonomic scope" value="Bacteria"/>
</dbReference>
<protein>
    <submittedName>
        <fullName evidence="4">Dipeptidyl aminopeptidase IV</fullName>
    </submittedName>
</protein>
<keyword evidence="4" id="KW-0031">Aminopeptidase</keyword>
<dbReference type="InterPro" id="IPR050278">
    <property type="entry name" value="Serine_Prot_S9B/DPPIV"/>
</dbReference>
<feature type="chain" id="PRO_5001615046" evidence="1">
    <location>
        <begin position="28"/>
        <end position="790"/>
    </location>
</feature>
<name>A0A062VBL7_9PROT</name>
<dbReference type="SUPFAM" id="SSF53474">
    <property type="entry name" value="alpha/beta-Hydrolases"/>
    <property type="match status" value="1"/>
</dbReference>
<keyword evidence="1" id="KW-0732">Signal</keyword>
<reference evidence="4 5" key="1">
    <citation type="journal article" date="2014" name="Antonie Van Leeuwenhoek">
        <title>Hyphomonas beringensis sp. nov. and Hyphomonas chukchiensis sp. nov., isolated from surface seawater of the Bering Sea and Chukchi Sea.</title>
        <authorList>
            <person name="Li C."/>
            <person name="Lai Q."/>
            <person name="Li G."/>
            <person name="Dong C."/>
            <person name="Wang J."/>
            <person name="Liao Y."/>
            <person name="Shao Z."/>
        </authorList>
    </citation>
    <scope>NUCLEOTIDE SEQUENCE [LARGE SCALE GENOMIC DNA]</scope>
    <source>
        <strain evidence="4 5">PS728</strain>
    </source>
</reference>
<dbReference type="Pfam" id="PF00326">
    <property type="entry name" value="Peptidase_S9"/>
    <property type="match status" value="1"/>
</dbReference>
<organism evidence="4 5">
    <name type="scientific">Hyphomonas polymorpha PS728</name>
    <dbReference type="NCBI Taxonomy" id="1280954"/>
    <lineage>
        <taxon>Bacteria</taxon>
        <taxon>Pseudomonadati</taxon>
        <taxon>Pseudomonadota</taxon>
        <taxon>Alphaproteobacteria</taxon>
        <taxon>Hyphomonadales</taxon>
        <taxon>Hyphomonadaceae</taxon>
        <taxon>Hyphomonas</taxon>
    </lineage>
</organism>
<feature type="domain" description="Peptidase S9 prolyl oligopeptidase catalytic" evidence="2">
    <location>
        <begin position="590"/>
        <end position="786"/>
    </location>
</feature>
<dbReference type="Gene3D" id="2.140.10.30">
    <property type="entry name" value="Dipeptidylpeptidase IV, N-terminal domain"/>
    <property type="match status" value="1"/>
</dbReference>
<dbReference type="PANTHER" id="PTHR11731">
    <property type="entry name" value="PROTEASE FAMILY S9B,C DIPEPTIDYL-PEPTIDASE IV-RELATED"/>
    <property type="match status" value="1"/>
</dbReference>
<sequence>MAIRSLFTAAMAALTLAGCAAGQAAHARTPQQDTPRMTDAPRLTPERLYASPSLSGSTPRAVRFSPDGKRVTFLKPRAEESARYDLWQFDVATGAQSLLVDSTAVDPADAELSEEEKALRERKRIASVRGIADYAWGTADTIIVPAGGDIHLVTLKASGPETRRLTQTNAFEYDAKVSPRGTHVSFIRDGALYAIDLASGTETRISPEAQPGKAISYGVAEFVAQEEMSRYTGYWWSADERYIAFTEVDESGVDIIPRFDIAADKVTVIEQRYPRAGRPNAKVALHVFDRNDNSTRRIASMGPDDYLARVNWAHGSLWFQTVNRAQTEIRFNRTDGLPWRIWSPFTEEQERWVNLSDDFLALPEGGLLVTHELDGFRHIYWRDPSSGEKRQITFGDWVVDKIAGFDAETETVYFTGYRDTPLERHLYAVPLGRSDAEIATLGAERVPETNCLNTTPESARVSKVCPEVRRITPEGGSWSVNMGAGAKSYIGTFSSPAQPPQTALYKADGTRVAWINENTLNGSHPYTPYLEAHTVPEFGTLTAEDGQTLYYSLQKPPGFDPAKKYPVIVEVYGGPHVQRVSNDWRPLSDQFLTHEGYIVFRLDNRGTWNRGKRFEDVIHLKTGGPEVRDQLAGVAWLKAQPFVDGDRIAIQGWSYGGYMTLMTYGQAPEGTFAAAIAGAPVTDWTLYDTFYTERYMSTPQLNPEGYHASSVFAHVDGLTGPLLLIHGMADDNVTFDNTTRLMAELQQRGQMFELMTYPGQRHGIQGEALQLHLMRTRLDFLKRHLGQPQQ</sequence>
<evidence type="ECO:0000313" key="4">
    <source>
        <dbReference type="EMBL" id="KCZ96712.1"/>
    </source>
</evidence>
<keyword evidence="5" id="KW-1185">Reference proteome</keyword>
<dbReference type="EMBL" id="ARYM01000036">
    <property type="protein sequence ID" value="KCZ96712.1"/>
    <property type="molecule type" value="Genomic_DNA"/>
</dbReference>
<dbReference type="STRING" id="1280954.HPO_18540"/>
<evidence type="ECO:0000259" key="3">
    <source>
        <dbReference type="Pfam" id="PF00930"/>
    </source>
</evidence>
<feature type="signal peptide" evidence="1">
    <location>
        <begin position="1"/>
        <end position="27"/>
    </location>
</feature>
<dbReference type="GO" id="GO:0008239">
    <property type="term" value="F:dipeptidyl-peptidase activity"/>
    <property type="evidence" value="ECO:0007669"/>
    <property type="project" value="TreeGrafter"/>
</dbReference>